<evidence type="ECO:0000313" key="2">
    <source>
        <dbReference type="Proteomes" id="UP000002421"/>
    </source>
</evidence>
<accession>B3FIV5</accession>
<dbReference type="RefSeq" id="YP_001956816.1">
    <property type="nucleotide sequence ID" value="NC_010821.1"/>
</dbReference>
<gene>
    <name evidence="1" type="ORF">201phi2-1p091</name>
</gene>
<sequence length="63" mass="7266">MTKPFCEFLQEATNQRKTAKAIIKDTITPEELDAIQRRANFEQTYMVNINYGRMGSKDNAPAR</sequence>
<organismHost>
    <name type="scientific">Pseudomonas chlororaphis</name>
    <dbReference type="NCBI Taxonomy" id="587753"/>
</organismHost>
<organism evidence="1 2">
    <name type="scientific">Pseudomonas phage 201phi2-1</name>
    <name type="common">Pseudomonas chlororaphis phage 201phi2-1</name>
    <dbReference type="NCBI Taxonomy" id="198110"/>
    <lineage>
        <taxon>Viruses</taxon>
        <taxon>Duplodnaviria</taxon>
        <taxon>Heunggongvirae</taxon>
        <taxon>Uroviricota</taxon>
        <taxon>Caudoviricetes</taxon>
        <taxon>Chimalliviridae</taxon>
        <taxon>Serwervirus</taxon>
        <taxon>Serwervirus 201phi21</taxon>
    </lineage>
</organism>
<evidence type="ECO:0000313" key="1">
    <source>
        <dbReference type="EMBL" id="ABY62924.1"/>
    </source>
</evidence>
<protein>
    <submittedName>
        <fullName evidence="1">Uncharacterized protein</fullName>
    </submittedName>
</protein>
<name>B3FIV5_BP201</name>
<dbReference type="KEGG" id="vg:6372587"/>
<proteinExistence type="predicted"/>
<dbReference type="EMBL" id="EU197055">
    <property type="protein sequence ID" value="ABY62924.1"/>
    <property type="molecule type" value="Genomic_DNA"/>
</dbReference>
<reference evidence="1 2" key="1">
    <citation type="journal article" date="2008" name="Virology">
        <title>Characterization of Pseudomonas chlororaphis myovirus 201varphi2-1 via genomic sequencing, mass spectrometry, and electron microscopy.</title>
        <authorList>
            <person name="Thomas J.A."/>
            <person name="Rolando M.R."/>
            <person name="Carroll C.A."/>
            <person name="Shen P.S."/>
            <person name="Belnap D.M."/>
            <person name="Weintraub S.T."/>
            <person name="Serwer P."/>
            <person name="Hardies S.C."/>
        </authorList>
    </citation>
    <scope>NUCLEOTIDE SEQUENCE</scope>
</reference>
<dbReference type="Proteomes" id="UP000002421">
    <property type="component" value="Segment"/>
</dbReference>
<keyword evidence="2" id="KW-1185">Reference proteome</keyword>